<keyword evidence="7" id="KW-1185">Reference proteome</keyword>
<dbReference type="Proteomes" id="UP000077552">
    <property type="component" value="Unassembled WGS sequence"/>
</dbReference>
<dbReference type="EMBL" id="LXIE01000012">
    <property type="protein sequence ID" value="OAD91622.1"/>
    <property type="molecule type" value="Genomic_DNA"/>
</dbReference>
<dbReference type="RefSeq" id="WP_068761796.1">
    <property type="nucleotide sequence ID" value="NZ_LXIE01000012.1"/>
</dbReference>
<dbReference type="PANTHER" id="PTHR43133:SF46">
    <property type="entry name" value="RNA POLYMERASE SIGMA-70 FACTOR ECF SUBFAMILY"/>
    <property type="match status" value="1"/>
</dbReference>
<proteinExistence type="inferred from homology"/>
<evidence type="ECO:0000256" key="3">
    <source>
        <dbReference type="ARBA" id="ARBA00023082"/>
    </source>
</evidence>
<dbReference type="InterPro" id="IPR014284">
    <property type="entry name" value="RNA_pol_sigma-70_dom"/>
</dbReference>
<dbReference type="InterPro" id="IPR036388">
    <property type="entry name" value="WH-like_DNA-bd_sf"/>
</dbReference>
<dbReference type="PANTHER" id="PTHR43133">
    <property type="entry name" value="RNA POLYMERASE ECF-TYPE SIGMA FACTO"/>
    <property type="match status" value="1"/>
</dbReference>
<dbReference type="SUPFAM" id="SSF88659">
    <property type="entry name" value="Sigma3 and sigma4 domains of RNA polymerase sigma factors"/>
    <property type="match status" value="1"/>
</dbReference>
<comment type="caution">
    <text evidence="6">The sequence shown here is derived from an EMBL/GenBank/DDBJ whole genome shotgun (WGS) entry which is preliminary data.</text>
</comment>
<dbReference type="GO" id="GO:0016987">
    <property type="term" value="F:sigma factor activity"/>
    <property type="evidence" value="ECO:0007669"/>
    <property type="project" value="UniProtKB-KW"/>
</dbReference>
<evidence type="ECO:0000313" key="7">
    <source>
        <dbReference type="Proteomes" id="UP000077552"/>
    </source>
</evidence>
<dbReference type="AlphaFoldDB" id="A0A1A9LFY5"/>
<dbReference type="InterPro" id="IPR007627">
    <property type="entry name" value="RNA_pol_sigma70_r2"/>
</dbReference>
<accession>A0A1A9LFY5</accession>
<evidence type="ECO:0000256" key="4">
    <source>
        <dbReference type="ARBA" id="ARBA00023163"/>
    </source>
</evidence>
<dbReference type="NCBIfam" id="TIGR02937">
    <property type="entry name" value="sigma70-ECF"/>
    <property type="match status" value="1"/>
</dbReference>
<protein>
    <recommendedName>
        <fullName evidence="5">RNA polymerase sigma-70 region 2 domain-containing protein</fullName>
    </recommendedName>
</protein>
<dbReference type="Gene3D" id="1.10.1740.10">
    <property type="match status" value="1"/>
</dbReference>
<sequence length="179" mass="21071">MNNEKLLISRLKCDDPVVIKKFYEENKKGFAFFASRYQLDQEAITDIYQDAVIALIENAKKGSIDDLKSNLSTYLFGIGKFMIYKKLKKDKRTVSIDDGEFPEVAFDMYEEEEINLQLALLRKGLKKLGEQCQKVLQLFYYEEKKLDEIQELLDYTNKDVLKSQKSRCLKQLKEIIKER</sequence>
<keyword evidence="3" id="KW-0731">Sigma factor</keyword>
<gene>
    <name evidence="6" type="ORF">A7A78_02980</name>
</gene>
<evidence type="ECO:0000259" key="5">
    <source>
        <dbReference type="Pfam" id="PF04542"/>
    </source>
</evidence>
<dbReference type="InterPro" id="IPR039425">
    <property type="entry name" value="RNA_pol_sigma-70-like"/>
</dbReference>
<evidence type="ECO:0000313" key="6">
    <source>
        <dbReference type="EMBL" id="OAD91622.1"/>
    </source>
</evidence>
<evidence type="ECO:0000256" key="2">
    <source>
        <dbReference type="ARBA" id="ARBA00023015"/>
    </source>
</evidence>
<comment type="similarity">
    <text evidence="1">Belongs to the sigma-70 factor family. ECF subfamily.</text>
</comment>
<keyword evidence="4" id="KW-0804">Transcription</keyword>
<dbReference type="GO" id="GO:0006352">
    <property type="term" value="P:DNA-templated transcription initiation"/>
    <property type="evidence" value="ECO:0007669"/>
    <property type="project" value="InterPro"/>
</dbReference>
<reference evidence="6 7" key="1">
    <citation type="submission" date="2016-05" db="EMBL/GenBank/DDBJ databases">
        <title>Genome sequencing of Vitellibacter soesokkakensis RSSK-12.</title>
        <authorList>
            <person name="Thevarajoo S."/>
            <person name="Selvaratnam C."/>
            <person name="Goh K.M."/>
            <person name="Chan K.-G."/>
            <person name="Chong C.S."/>
        </authorList>
    </citation>
    <scope>NUCLEOTIDE SEQUENCE [LARGE SCALE GENOMIC DNA]</scope>
    <source>
        <strain evidence="6 7">RSSK-12</strain>
    </source>
</reference>
<dbReference type="Pfam" id="PF04542">
    <property type="entry name" value="Sigma70_r2"/>
    <property type="match status" value="1"/>
</dbReference>
<dbReference type="Gene3D" id="1.10.10.10">
    <property type="entry name" value="Winged helix-like DNA-binding domain superfamily/Winged helix DNA-binding domain"/>
    <property type="match status" value="1"/>
</dbReference>
<dbReference type="InterPro" id="IPR013324">
    <property type="entry name" value="RNA_pol_sigma_r3/r4-like"/>
</dbReference>
<dbReference type="SUPFAM" id="SSF88946">
    <property type="entry name" value="Sigma2 domain of RNA polymerase sigma factors"/>
    <property type="match status" value="1"/>
</dbReference>
<dbReference type="InterPro" id="IPR013325">
    <property type="entry name" value="RNA_pol_sigma_r2"/>
</dbReference>
<feature type="domain" description="RNA polymerase sigma-70 region 2" evidence="5">
    <location>
        <begin position="23"/>
        <end position="93"/>
    </location>
</feature>
<organism evidence="6 7">
    <name type="scientific">Aequorivita soesokkakensis</name>
    <dbReference type="NCBI Taxonomy" id="1385699"/>
    <lineage>
        <taxon>Bacteria</taxon>
        <taxon>Pseudomonadati</taxon>
        <taxon>Bacteroidota</taxon>
        <taxon>Flavobacteriia</taxon>
        <taxon>Flavobacteriales</taxon>
        <taxon>Flavobacteriaceae</taxon>
        <taxon>Aequorivita</taxon>
    </lineage>
</organism>
<keyword evidence="2" id="KW-0805">Transcription regulation</keyword>
<name>A0A1A9LFY5_9FLAO</name>
<dbReference type="STRING" id="1385699.A7A78_02980"/>
<evidence type="ECO:0000256" key="1">
    <source>
        <dbReference type="ARBA" id="ARBA00010641"/>
    </source>
</evidence>